<evidence type="ECO:0000256" key="3">
    <source>
        <dbReference type="ARBA" id="ARBA00022801"/>
    </source>
</evidence>
<comment type="caution">
    <text evidence="6">The sequence shown here is derived from an EMBL/GenBank/DDBJ whole genome shotgun (WGS) entry which is preliminary data.</text>
</comment>
<evidence type="ECO:0000256" key="5">
    <source>
        <dbReference type="ARBA" id="ARBA00051722"/>
    </source>
</evidence>
<dbReference type="PIRSF" id="PIRSF016557">
    <property type="entry name" value="Caps_synth_CpsB"/>
    <property type="match status" value="1"/>
</dbReference>
<organism evidence="6 7">
    <name type="scientific">Longicatena caecimuris</name>
    <dbReference type="NCBI Taxonomy" id="1796635"/>
    <lineage>
        <taxon>Bacteria</taxon>
        <taxon>Bacillati</taxon>
        <taxon>Bacillota</taxon>
        <taxon>Erysipelotrichia</taxon>
        <taxon>Erysipelotrichales</taxon>
        <taxon>Erysipelotrichaceae</taxon>
        <taxon>Longicatena</taxon>
    </lineage>
</organism>
<dbReference type="RefSeq" id="WP_128125158.1">
    <property type="nucleotide sequence ID" value="NZ_JANKBG010000011.1"/>
</dbReference>
<dbReference type="InterPro" id="IPR016667">
    <property type="entry name" value="Caps_polysacc_synth_CpsB/CapC"/>
</dbReference>
<sequence length="258" mass="30222">MRFIDIHNHMCWGLDDGSQSLEETNKCLQSCVKEHIERVIFTPHYCEREDTVMSMTFMKHRLQECIDLAKQYGIQGYCGCEFLLNTDFAKSLPKKQMLTLAGSDYVLCEFSCRNELGDEFMVEERLYELILAGYVPIIAHIERYFPQKLDIERIQRWVELGCYLQINASSICGCFGKTCQKHAKKLLHRNLCHFIASDAHHDAGRRQMMFQAAYKEALKICGEDVCDCLCYRNPLHVVHHEELETDYFGHKKSRFFHL</sequence>
<dbReference type="Gene3D" id="3.20.20.140">
    <property type="entry name" value="Metal-dependent hydrolases"/>
    <property type="match status" value="1"/>
</dbReference>
<evidence type="ECO:0000313" key="7">
    <source>
        <dbReference type="Proteomes" id="UP000295773"/>
    </source>
</evidence>
<gene>
    <name evidence="6" type="ORF">EDD61_11155</name>
</gene>
<keyword evidence="4" id="KW-0904">Protein phosphatase</keyword>
<keyword evidence="3" id="KW-0378">Hydrolase</keyword>
<protein>
    <recommendedName>
        <fullName evidence="2">protein-tyrosine-phosphatase</fullName>
        <ecNumber evidence="2">3.1.3.48</ecNumber>
    </recommendedName>
</protein>
<dbReference type="PANTHER" id="PTHR39181:SF1">
    <property type="entry name" value="TYROSINE-PROTEIN PHOSPHATASE YWQE"/>
    <property type="match status" value="1"/>
</dbReference>
<dbReference type="InterPro" id="IPR016195">
    <property type="entry name" value="Pol/histidinol_Pase-like"/>
</dbReference>
<dbReference type="AlphaFoldDB" id="A0A4R3TDM6"/>
<dbReference type="GO" id="GO:0004725">
    <property type="term" value="F:protein tyrosine phosphatase activity"/>
    <property type="evidence" value="ECO:0007669"/>
    <property type="project" value="UniProtKB-EC"/>
</dbReference>
<comment type="similarity">
    <text evidence="1">Belongs to the metallo-dependent hydrolases superfamily. CpsB/CapC family.</text>
</comment>
<name>A0A4R3TDM6_9FIRM</name>
<accession>A0A4R3TDM6</accession>
<comment type="catalytic activity">
    <reaction evidence="5">
        <text>O-phospho-L-tyrosyl-[protein] + H2O = L-tyrosyl-[protein] + phosphate</text>
        <dbReference type="Rhea" id="RHEA:10684"/>
        <dbReference type="Rhea" id="RHEA-COMP:10136"/>
        <dbReference type="Rhea" id="RHEA-COMP:20101"/>
        <dbReference type="ChEBI" id="CHEBI:15377"/>
        <dbReference type="ChEBI" id="CHEBI:43474"/>
        <dbReference type="ChEBI" id="CHEBI:46858"/>
        <dbReference type="ChEBI" id="CHEBI:61978"/>
        <dbReference type="EC" id="3.1.3.48"/>
    </reaction>
</comment>
<dbReference type="SUPFAM" id="SSF89550">
    <property type="entry name" value="PHP domain-like"/>
    <property type="match status" value="1"/>
</dbReference>
<dbReference type="EC" id="3.1.3.48" evidence="2"/>
<reference evidence="6 7" key="1">
    <citation type="submission" date="2019-03" db="EMBL/GenBank/DDBJ databases">
        <title>Genomic Encyclopedia of Type Strains, Phase IV (KMG-IV): sequencing the most valuable type-strain genomes for metagenomic binning, comparative biology and taxonomic classification.</title>
        <authorList>
            <person name="Goeker M."/>
        </authorList>
    </citation>
    <scope>NUCLEOTIDE SEQUENCE [LARGE SCALE GENOMIC DNA]</scope>
    <source>
        <strain evidence="6 7">DSM 29481</strain>
    </source>
</reference>
<proteinExistence type="inferred from homology"/>
<dbReference type="PANTHER" id="PTHR39181">
    <property type="entry name" value="TYROSINE-PROTEIN PHOSPHATASE YWQE"/>
    <property type="match status" value="1"/>
</dbReference>
<evidence type="ECO:0000256" key="1">
    <source>
        <dbReference type="ARBA" id="ARBA00005750"/>
    </source>
</evidence>
<evidence type="ECO:0000256" key="2">
    <source>
        <dbReference type="ARBA" id="ARBA00013064"/>
    </source>
</evidence>
<dbReference type="Pfam" id="PF19567">
    <property type="entry name" value="CpsB_CapC"/>
    <property type="match status" value="1"/>
</dbReference>
<keyword evidence="7" id="KW-1185">Reference proteome</keyword>
<evidence type="ECO:0000313" key="6">
    <source>
        <dbReference type="EMBL" id="TCU59127.1"/>
    </source>
</evidence>
<dbReference type="EMBL" id="SMBP01000011">
    <property type="protein sequence ID" value="TCU59127.1"/>
    <property type="molecule type" value="Genomic_DNA"/>
</dbReference>
<dbReference type="Proteomes" id="UP000295773">
    <property type="component" value="Unassembled WGS sequence"/>
</dbReference>
<evidence type="ECO:0000256" key="4">
    <source>
        <dbReference type="ARBA" id="ARBA00022912"/>
    </source>
</evidence>
<dbReference type="GO" id="GO:0030145">
    <property type="term" value="F:manganese ion binding"/>
    <property type="evidence" value="ECO:0007669"/>
    <property type="project" value="InterPro"/>
</dbReference>